<sequence>MSLETRRIGKMQNSDRLPKYVKGGKVFKKECAVKVINIPIRTFSAAKVIEAAEKVCGEDSVLAVVPNEAESFYVITTNTEVNAERLTRGLEIDEHSFDCNFQFSDIVVVSFLNLPAHVDDCVIIDKLKEKNCTIHSPVYRHVHPGTQVADGTRYVKVKFPPGLISLSWSMKFDTGYGVKYFRVVHDHQKLLCNMCGSPSHKYRQCPNLICRGCDEQGHKMKECKAKKCDKCDSLPNQCFCPNEDDGTCPYCGYKPCECVCEICNEKYDDCKCYCVGCGKLKEECECPNDKEQDDDCTDGHDIENNSKMEVQVEVHPISKEMGGVDEGNTSTKGDDRNGGSDVDGGSSSEDTTEEIITENEDLSDNRNHSSANNKERADVKDRSGAKNKDRADDKDRSGAKNQERAEEKDRSGAKDKERADKDRSGAKNKGQKRQIDDDSDSETQTVQIDKKILYNDDSDNEIVIENCDNDMQDENEINETHSQISKDISFCENNTECDVNSDSMEDCSCSNENEQGQSQSQSTQSGDFKRRNRMKFHPNVKGNIRTKPYEKSVNNGES</sequence>
<feature type="domain" description="CCHC-type" evidence="2">
    <location>
        <begin position="209"/>
        <end position="225"/>
    </location>
</feature>
<dbReference type="InterPro" id="IPR001878">
    <property type="entry name" value="Znf_CCHC"/>
</dbReference>
<dbReference type="SMART" id="SM00343">
    <property type="entry name" value="ZnF_C2HC"/>
    <property type="match status" value="2"/>
</dbReference>
<keyword evidence="4" id="KW-1185">Reference proteome</keyword>
<accession>A0A6J8DAU5</accession>
<organism evidence="3 4">
    <name type="scientific">Mytilus coruscus</name>
    <name type="common">Sea mussel</name>
    <dbReference type="NCBI Taxonomy" id="42192"/>
    <lineage>
        <taxon>Eukaryota</taxon>
        <taxon>Metazoa</taxon>
        <taxon>Spiralia</taxon>
        <taxon>Lophotrochozoa</taxon>
        <taxon>Mollusca</taxon>
        <taxon>Bivalvia</taxon>
        <taxon>Autobranchia</taxon>
        <taxon>Pteriomorphia</taxon>
        <taxon>Mytilida</taxon>
        <taxon>Mytiloidea</taxon>
        <taxon>Mytilidae</taxon>
        <taxon>Mytilinae</taxon>
        <taxon>Mytilus</taxon>
    </lineage>
</organism>
<gene>
    <name evidence="3" type="ORF">MCOR_39457</name>
</gene>
<proteinExistence type="predicted"/>
<feature type="region of interest" description="Disordered" evidence="1">
    <location>
        <begin position="286"/>
        <end position="457"/>
    </location>
</feature>
<feature type="compositionally biased region" description="Basic and acidic residues" evidence="1">
    <location>
        <begin position="363"/>
        <end position="425"/>
    </location>
</feature>
<name>A0A6J8DAU5_MYTCO</name>
<evidence type="ECO:0000313" key="3">
    <source>
        <dbReference type="EMBL" id="CAC5405808.1"/>
    </source>
</evidence>
<dbReference type="Proteomes" id="UP000507470">
    <property type="component" value="Unassembled WGS sequence"/>
</dbReference>
<dbReference type="EMBL" id="CACVKT020007139">
    <property type="protein sequence ID" value="CAC5405808.1"/>
    <property type="molecule type" value="Genomic_DNA"/>
</dbReference>
<protein>
    <recommendedName>
        <fullName evidence="2">CCHC-type domain-containing protein</fullName>
    </recommendedName>
</protein>
<feature type="compositionally biased region" description="Acidic residues" evidence="1">
    <location>
        <begin position="350"/>
        <end position="362"/>
    </location>
</feature>
<evidence type="ECO:0000256" key="1">
    <source>
        <dbReference type="SAM" id="MobiDB-lite"/>
    </source>
</evidence>
<dbReference type="OrthoDB" id="6128564at2759"/>
<evidence type="ECO:0000259" key="2">
    <source>
        <dbReference type="SMART" id="SM00343"/>
    </source>
</evidence>
<dbReference type="AlphaFoldDB" id="A0A6J8DAU5"/>
<reference evidence="3 4" key="1">
    <citation type="submission" date="2020-06" db="EMBL/GenBank/DDBJ databases">
        <authorList>
            <person name="Li R."/>
            <person name="Bekaert M."/>
        </authorList>
    </citation>
    <scope>NUCLEOTIDE SEQUENCE [LARGE SCALE GENOMIC DNA]</scope>
    <source>
        <strain evidence="4">wild</strain>
    </source>
</reference>
<feature type="compositionally biased region" description="Low complexity" evidence="1">
    <location>
        <begin position="339"/>
        <end position="349"/>
    </location>
</feature>
<feature type="region of interest" description="Disordered" evidence="1">
    <location>
        <begin position="501"/>
        <end position="558"/>
    </location>
</feature>
<dbReference type="GO" id="GO:0008270">
    <property type="term" value="F:zinc ion binding"/>
    <property type="evidence" value="ECO:0007669"/>
    <property type="project" value="InterPro"/>
</dbReference>
<feature type="compositionally biased region" description="Basic and acidic residues" evidence="1">
    <location>
        <begin position="297"/>
        <end position="318"/>
    </location>
</feature>
<dbReference type="GO" id="GO:0003676">
    <property type="term" value="F:nucleic acid binding"/>
    <property type="evidence" value="ECO:0007669"/>
    <property type="project" value="InterPro"/>
</dbReference>
<evidence type="ECO:0000313" key="4">
    <source>
        <dbReference type="Proteomes" id="UP000507470"/>
    </source>
</evidence>
<feature type="domain" description="CCHC-type" evidence="2">
    <location>
        <begin position="191"/>
        <end position="207"/>
    </location>
</feature>
<feature type="compositionally biased region" description="Low complexity" evidence="1">
    <location>
        <begin position="510"/>
        <end position="526"/>
    </location>
</feature>